<sequence>MKDIVFDLGGVLIDWNPRYLYKKIFASEEEMEWFLSNVCTPQWNTQQDAGRPFAQGIALAKEKYPKYAPQIEDYYKRWEEMLGGSIKGTVAIWRELKDKGYRIYALTNWSAETFPIAKAKYDFLQQMDGIVVSGEEHLVKPDPEIYARLLKRFGLHSPNCVYIDDNAANVSAAAMLGFDAIPFQSPDALRMELLKRGIL</sequence>
<dbReference type="PANTHER" id="PTHR43611">
    <property type="entry name" value="ALPHA-D-GLUCOSE 1-PHOSPHATE PHOSPHATASE"/>
    <property type="match status" value="1"/>
</dbReference>
<dbReference type="GO" id="GO:0016787">
    <property type="term" value="F:hydrolase activity"/>
    <property type="evidence" value="ECO:0007669"/>
    <property type="project" value="UniProtKB-KW"/>
</dbReference>
<dbReference type="PANTHER" id="PTHR43611:SF3">
    <property type="entry name" value="FLAVIN MONONUCLEOTIDE HYDROLASE 1, CHLOROPLATIC"/>
    <property type="match status" value="1"/>
</dbReference>
<reference evidence="2" key="1">
    <citation type="submission" date="2017-04" db="EMBL/GenBank/DDBJ databases">
        <title>Function of individual gut microbiota members based on whole genome sequencing of pure cultures obtained from chicken caecum.</title>
        <authorList>
            <person name="Medvecky M."/>
            <person name="Cejkova D."/>
            <person name="Polansky O."/>
            <person name="Karasova D."/>
            <person name="Kubasova T."/>
            <person name="Cizek A."/>
            <person name="Rychlik I."/>
        </authorList>
    </citation>
    <scope>NUCLEOTIDE SEQUENCE [LARGE SCALE GENOMIC DNA]</scope>
    <source>
        <strain evidence="2">An273</strain>
    </source>
</reference>
<dbReference type="RefSeq" id="WP_087286948.1">
    <property type="nucleotide sequence ID" value="NZ_NFJD01000001.1"/>
</dbReference>
<dbReference type="PRINTS" id="PR00413">
    <property type="entry name" value="HADHALOGNASE"/>
</dbReference>
<organism evidence="1 2">
    <name type="scientific">Candidatus Avelusimicrobium gallicola</name>
    <dbReference type="NCBI Taxonomy" id="2562704"/>
    <lineage>
        <taxon>Bacteria</taxon>
        <taxon>Pseudomonadati</taxon>
        <taxon>Elusimicrobiota</taxon>
        <taxon>Elusimicrobia</taxon>
        <taxon>Elusimicrobiales</taxon>
        <taxon>Elusimicrobiaceae</taxon>
        <taxon>Candidatus Avelusimicrobium</taxon>
    </lineage>
</organism>
<evidence type="ECO:0000313" key="2">
    <source>
        <dbReference type="Proteomes" id="UP000196368"/>
    </source>
</evidence>
<dbReference type="EMBL" id="NFJD01000001">
    <property type="protein sequence ID" value="OUO57504.1"/>
    <property type="molecule type" value="Genomic_DNA"/>
</dbReference>
<dbReference type="InterPro" id="IPR036412">
    <property type="entry name" value="HAD-like_sf"/>
</dbReference>
<dbReference type="InterPro" id="IPR023198">
    <property type="entry name" value="PGP-like_dom2"/>
</dbReference>
<dbReference type="NCBIfam" id="TIGR01549">
    <property type="entry name" value="HAD-SF-IA-v1"/>
    <property type="match status" value="1"/>
</dbReference>
<dbReference type="InterPro" id="IPR006439">
    <property type="entry name" value="HAD-SF_hydro_IA"/>
</dbReference>
<accession>A0A1Y4DEC7</accession>
<proteinExistence type="predicted"/>
<dbReference type="SFLD" id="SFLDG01129">
    <property type="entry name" value="C1.5:_HAD__Beta-PGM__Phosphata"/>
    <property type="match status" value="1"/>
</dbReference>
<dbReference type="AlphaFoldDB" id="A0A1Y4DEC7"/>
<dbReference type="Proteomes" id="UP000196368">
    <property type="component" value="Unassembled WGS sequence"/>
</dbReference>
<dbReference type="Gene3D" id="3.40.50.1000">
    <property type="entry name" value="HAD superfamily/HAD-like"/>
    <property type="match status" value="1"/>
</dbReference>
<dbReference type="CDD" id="cd02603">
    <property type="entry name" value="HAD_sEH-N_like"/>
    <property type="match status" value="1"/>
</dbReference>
<dbReference type="OrthoDB" id="9807742at2"/>
<dbReference type="InterPro" id="IPR023214">
    <property type="entry name" value="HAD_sf"/>
</dbReference>
<keyword evidence="1" id="KW-0378">Hydrolase</keyword>
<dbReference type="NCBIfam" id="TIGR01509">
    <property type="entry name" value="HAD-SF-IA-v3"/>
    <property type="match status" value="1"/>
</dbReference>
<dbReference type="SUPFAM" id="SSF56784">
    <property type="entry name" value="HAD-like"/>
    <property type="match status" value="1"/>
</dbReference>
<name>A0A1Y4DEC7_9BACT</name>
<dbReference type="SFLD" id="SFLDS00003">
    <property type="entry name" value="Haloacid_Dehalogenase"/>
    <property type="match status" value="1"/>
</dbReference>
<gene>
    <name evidence="1" type="ORF">B5F75_01655</name>
</gene>
<evidence type="ECO:0000313" key="1">
    <source>
        <dbReference type="EMBL" id="OUO57504.1"/>
    </source>
</evidence>
<comment type="caution">
    <text evidence="1">The sequence shown here is derived from an EMBL/GenBank/DDBJ whole genome shotgun (WGS) entry which is preliminary data.</text>
</comment>
<protein>
    <submittedName>
        <fullName evidence="1">HAD family hydrolase</fullName>
    </submittedName>
</protein>
<dbReference type="Pfam" id="PF00702">
    <property type="entry name" value="Hydrolase"/>
    <property type="match status" value="1"/>
</dbReference>
<keyword evidence="2" id="KW-1185">Reference proteome</keyword>
<dbReference type="Gene3D" id="1.10.150.240">
    <property type="entry name" value="Putative phosphatase, domain 2"/>
    <property type="match status" value="1"/>
</dbReference>